<dbReference type="GeneID" id="85732727"/>
<protein>
    <submittedName>
        <fullName evidence="1">Argininosuccinate synthase</fullName>
    </submittedName>
</protein>
<proteinExistence type="predicted"/>
<accession>A0AAX4FSJ4</accession>
<dbReference type="AlphaFoldDB" id="A0AAX4FSJ4"/>
<evidence type="ECO:0000313" key="2">
    <source>
        <dbReference type="Proteomes" id="UP001305652"/>
    </source>
</evidence>
<keyword evidence="2" id="KW-1185">Reference proteome</keyword>
<dbReference type="EMBL" id="CP137642">
    <property type="protein sequence ID" value="WOX56906.1"/>
    <property type="molecule type" value="Genomic_DNA"/>
</dbReference>
<organism evidence="1 2">
    <name type="scientific">Methanoculleus receptaculi</name>
    <dbReference type="NCBI Taxonomy" id="394967"/>
    <lineage>
        <taxon>Archaea</taxon>
        <taxon>Methanobacteriati</taxon>
        <taxon>Methanobacteriota</taxon>
        <taxon>Stenosarchaea group</taxon>
        <taxon>Methanomicrobia</taxon>
        <taxon>Methanomicrobiales</taxon>
        <taxon>Methanomicrobiaceae</taxon>
        <taxon>Methanoculleus</taxon>
    </lineage>
</organism>
<gene>
    <name evidence="1" type="ORF">R6Y96_06180</name>
</gene>
<sequence length="281" mass="30352">MMDLHAEIRRILLALLCVSILVIGAVSAAPTTELRIVKIGADGVTILNETTVDYRWMEENLPVLGDGVTHYYHQGPVFEGDKWDPNETTNFKDRGAVKGTNIRDLAELVGGAGPGDEIMVKAVDGYHVEFPYENVYEPDPRQGPIGVCWYNGGDPEVGERQGTGYVPDYYTGMRLVFFADNSTNPEGLHVYGNWDMHETLPDAAQHFYDGLYPSTSGLTVKWVDEIRVYTGGYQGEKGALAGSLTTPAGTAAEPTEAPLSLLVTVLAVAGAAILCARRGGA</sequence>
<name>A0AAX4FSJ4_9EURY</name>
<dbReference type="RefSeq" id="WP_318620358.1">
    <property type="nucleotide sequence ID" value="NZ_CP137642.1"/>
</dbReference>
<dbReference type="Proteomes" id="UP001305652">
    <property type="component" value="Chromosome"/>
</dbReference>
<evidence type="ECO:0000313" key="1">
    <source>
        <dbReference type="EMBL" id="WOX56906.1"/>
    </source>
</evidence>
<reference evidence="1 2" key="1">
    <citation type="submission" date="2023-10" db="EMBL/GenBank/DDBJ databases">
        <title>The complete genome sequence of Methanoculleus receptaculi DSM 18860.</title>
        <authorList>
            <person name="Lai S.-J."/>
            <person name="You Y.-T."/>
            <person name="Chen S.-C."/>
        </authorList>
    </citation>
    <scope>NUCLEOTIDE SEQUENCE [LARGE SCALE GENOMIC DNA]</scope>
    <source>
        <strain evidence="1 2">DSM 18860</strain>
    </source>
</reference>
<dbReference type="KEGG" id="mrc:R6Y96_06180"/>